<evidence type="ECO:0000313" key="2">
    <source>
        <dbReference type="EMBL" id="AIC31117.1"/>
    </source>
</evidence>
<protein>
    <submittedName>
        <fullName evidence="2">Uncharacterized protein</fullName>
    </submittedName>
</protein>
<organism evidence="2 3">
    <name type="scientific">Rhizobium etli bv. mimosae str. IE4771</name>
    <dbReference type="NCBI Taxonomy" id="1432050"/>
    <lineage>
        <taxon>Bacteria</taxon>
        <taxon>Pseudomonadati</taxon>
        <taxon>Pseudomonadota</taxon>
        <taxon>Alphaproteobacteria</taxon>
        <taxon>Hyphomicrobiales</taxon>
        <taxon>Rhizobiaceae</taxon>
        <taxon>Rhizobium/Agrobacterium group</taxon>
        <taxon>Rhizobium</taxon>
    </lineage>
</organism>
<feature type="signal peptide" evidence="1">
    <location>
        <begin position="1"/>
        <end position="23"/>
    </location>
</feature>
<reference evidence="2 3" key="1">
    <citation type="submission" date="2013-12" db="EMBL/GenBank/DDBJ databases">
        <title>Complete genome sequence of Rhizobium etli bv. mimosae IE4771.</title>
        <authorList>
            <person name="Bustos P."/>
            <person name="Santamaria R.I."/>
            <person name="Lozano L."/>
            <person name="Ormeno-Orrillo E."/>
            <person name="Rogel M.A."/>
            <person name="Romero D."/>
            <person name="Cevallos M.A."/>
            <person name="Martinez-Romero E."/>
            <person name="Gonzalez V."/>
        </authorList>
    </citation>
    <scope>NUCLEOTIDE SEQUENCE [LARGE SCALE GENOMIC DNA]</scope>
    <source>
        <strain evidence="2 3">IE4771</strain>
        <plasmid evidence="3">Plasmid pRetIE4771d</plasmid>
    </source>
</reference>
<dbReference type="AlphaFoldDB" id="A0A060IBL9"/>
<name>A0A060IBL9_RHIET</name>
<evidence type="ECO:0000256" key="1">
    <source>
        <dbReference type="SAM" id="SignalP"/>
    </source>
</evidence>
<evidence type="ECO:0000313" key="3">
    <source>
        <dbReference type="Proteomes" id="UP000027180"/>
    </source>
</evidence>
<dbReference type="HOGENOM" id="CLU_2194810_0_0_5"/>
<keyword evidence="2" id="KW-0614">Plasmid</keyword>
<dbReference type="KEGG" id="rei:IE4771_PD00563"/>
<dbReference type="EMBL" id="CP006990">
    <property type="protein sequence ID" value="AIC31117.1"/>
    <property type="molecule type" value="Genomic_DNA"/>
</dbReference>
<dbReference type="RefSeq" id="WP_186007956.1">
    <property type="nucleotide sequence ID" value="NZ_CP006990.1"/>
</dbReference>
<keyword evidence="1" id="KW-0732">Signal</keyword>
<feature type="chain" id="PRO_5001587848" evidence="1">
    <location>
        <begin position="24"/>
        <end position="108"/>
    </location>
</feature>
<gene>
    <name evidence="2" type="ORF">IE4771_PD00563</name>
</gene>
<proteinExistence type="predicted"/>
<sequence>MKRRSRFLITLVMGASLVSGADASEIKTMLTGDPRSFMPGGSPDDYTTTLLQHVYEGLVAWRSDGSVATAWGRSPTALLEPRHFEVIPAMRRGLIRAAGQMQFQGKQK</sequence>
<accession>A0A060IBL9</accession>
<geneLocation type="plasmid" evidence="2 3">
    <name>pRetIE4771d</name>
</geneLocation>
<dbReference type="Proteomes" id="UP000027180">
    <property type="component" value="Plasmid pRetIE4771d"/>
</dbReference>